<evidence type="ECO:0000313" key="1">
    <source>
        <dbReference type="EMBL" id="QQR92329.1"/>
    </source>
</evidence>
<dbReference type="Proteomes" id="UP000596004">
    <property type="component" value="Chromosome"/>
</dbReference>
<sequence>MMSIPVMKTFTENLHQLCIDFQQNVKESEHPSIDKKVQLSAETLEQFLLTQQFTPIQENTLLKLDSIAQLVPQTQAAYRYYQEDLERSYAQELVANNESELDFTHSHLRREGLLASKEAHFSNLSEHDRVLVIGTGYFPLHAMVYAGQFNAKVIGLETQQHVREHATRVVESMEMGNQIKIQDIRNLYAQAAKANVIFVSRDMNDKVPLINSLAEHLKPGTRVMCRTGFGLRAMLHAHVPHKQLQGFTQMGVLDAGKSSLQSSLCLLR</sequence>
<dbReference type="EMBL" id="CP064981">
    <property type="protein sequence ID" value="QQR92329.1"/>
    <property type="molecule type" value="Genomic_DNA"/>
</dbReference>
<dbReference type="GO" id="GO:0030410">
    <property type="term" value="F:nicotianamine synthase activity"/>
    <property type="evidence" value="ECO:0007669"/>
    <property type="project" value="InterPro"/>
</dbReference>
<dbReference type="AlphaFoldDB" id="A0A7T9I0V7"/>
<dbReference type="SUPFAM" id="SSF53335">
    <property type="entry name" value="S-adenosyl-L-methionine-dependent methyltransferases"/>
    <property type="match status" value="1"/>
</dbReference>
<gene>
    <name evidence="1" type="ORF">IPJ89_04200</name>
</gene>
<dbReference type="Pfam" id="PF03059">
    <property type="entry name" value="NAS"/>
    <property type="match status" value="1"/>
</dbReference>
<name>A0A7T9I0V7_9ARCH</name>
<organism evidence="1">
    <name type="scientific">Candidatus Iainarchaeum sp</name>
    <dbReference type="NCBI Taxonomy" id="3101447"/>
    <lineage>
        <taxon>Archaea</taxon>
        <taxon>Candidatus Iainarchaeota</taxon>
        <taxon>Candidatus Iainarchaeia</taxon>
        <taxon>Candidatus Iainarchaeales</taxon>
        <taxon>Candidatus Iainarchaeaceae</taxon>
        <taxon>Candidatus Iainarchaeum</taxon>
    </lineage>
</organism>
<dbReference type="InterPro" id="IPR029063">
    <property type="entry name" value="SAM-dependent_MTases_sf"/>
</dbReference>
<proteinExistence type="predicted"/>
<evidence type="ECO:0008006" key="2">
    <source>
        <dbReference type="Google" id="ProtNLM"/>
    </source>
</evidence>
<reference evidence="1" key="1">
    <citation type="submission" date="2020-11" db="EMBL/GenBank/DDBJ databases">
        <title>Connecting structure to function with the recovery of over 1000 high-quality activated sludge metagenome-assembled genomes encoding full-length rRNA genes using long-read sequencing.</title>
        <authorList>
            <person name="Singleton C.M."/>
            <person name="Petriglieri F."/>
            <person name="Kristensen J.M."/>
            <person name="Kirkegaard R.H."/>
            <person name="Michaelsen T.Y."/>
            <person name="Andersen M.H."/>
            <person name="Karst S.M."/>
            <person name="Dueholm M.S."/>
            <person name="Nielsen P.H."/>
            <person name="Albertsen M."/>
        </authorList>
    </citation>
    <scope>NUCLEOTIDE SEQUENCE</scope>
    <source>
        <strain evidence="1">Fred_18-Q3-R57-64_BAT3C.431</strain>
    </source>
</reference>
<dbReference type="GO" id="GO:0030418">
    <property type="term" value="P:nicotianamine biosynthetic process"/>
    <property type="evidence" value="ECO:0007669"/>
    <property type="project" value="InterPro"/>
</dbReference>
<dbReference type="InterPro" id="IPR004298">
    <property type="entry name" value="Nicotian_synth"/>
</dbReference>
<accession>A0A7T9I0V7</accession>
<protein>
    <recommendedName>
        <fullName evidence="2">Methyltransferase domain-containing protein</fullName>
    </recommendedName>
</protein>
<dbReference type="Gene3D" id="3.40.50.150">
    <property type="entry name" value="Vaccinia Virus protein VP39"/>
    <property type="match status" value="1"/>
</dbReference>